<gene>
    <name evidence="2" type="ORF">ACFSTG_10265</name>
</gene>
<name>A0ABW5IZB6_9FLAO</name>
<comment type="caution">
    <text evidence="2">The sequence shown here is derived from an EMBL/GenBank/DDBJ whole genome shotgun (WGS) entry which is preliminary data.</text>
</comment>
<dbReference type="RefSeq" id="WP_380752092.1">
    <property type="nucleotide sequence ID" value="NZ_JBHULT010000009.1"/>
</dbReference>
<proteinExistence type="predicted"/>
<evidence type="ECO:0000256" key="1">
    <source>
        <dbReference type="SAM" id="Phobius"/>
    </source>
</evidence>
<keyword evidence="1" id="KW-0812">Transmembrane</keyword>
<evidence type="ECO:0000313" key="3">
    <source>
        <dbReference type="Proteomes" id="UP001597468"/>
    </source>
</evidence>
<keyword evidence="1" id="KW-0472">Membrane</keyword>
<keyword evidence="3" id="KW-1185">Reference proteome</keyword>
<feature type="transmembrane region" description="Helical" evidence="1">
    <location>
        <begin position="12"/>
        <end position="33"/>
    </location>
</feature>
<reference evidence="3" key="1">
    <citation type="journal article" date="2019" name="Int. J. Syst. Evol. Microbiol.">
        <title>The Global Catalogue of Microorganisms (GCM) 10K type strain sequencing project: providing services to taxonomists for standard genome sequencing and annotation.</title>
        <authorList>
            <consortium name="The Broad Institute Genomics Platform"/>
            <consortium name="The Broad Institute Genome Sequencing Center for Infectious Disease"/>
            <person name="Wu L."/>
            <person name="Ma J."/>
        </authorList>
    </citation>
    <scope>NUCLEOTIDE SEQUENCE [LARGE SCALE GENOMIC DNA]</scope>
    <source>
        <strain evidence="3">KCTC 42585</strain>
    </source>
</reference>
<protein>
    <submittedName>
        <fullName evidence="2">DUF4907 domain-containing protein</fullName>
    </submittedName>
</protein>
<dbReference type="InterPro" id="IPR032593">
    <property type="entry name" value="DUF4907"/>
</dbReference>
<organism evidence="2 3">
    <name type="scientific">Salinimicrobium flavum</name>
    <dbReference type="NCBI Taxonomy" id="1737065"/>
    <lineage>
        <taxon>Bacteria</taxon>
        <taxon>Pseudomonadati</taxon>
        <taxon>Bacteroidota</taxon>
        <taxon>Flavobacteriia</taxon>
        <taxon>Flavobacteriales</taxon>
        <taxon>Flavobacteriaceae</taxon>
        <taxon>Salinimicrobium</taxon>
    </lineage>
</organism>
<sequence length="120" mass="13717">MGIFTRTFNYSFLIAGVLVSLGAVLFGMNYVLIKNKAKKTDLQIEVYEYGTGYGYRIFSEEEILIQQNFIPALEDKRPFCDREEADRIASYVVQKIRQGSNPAISLSELRELKISFNCAE</sequence>
<keyword evidence="1" id="KW-1133">Transmembrane helix</keyword>
<accession>A0ABW5IZB6</accession>
<dbReference type="Proteomes" id="UP001597468">
    <property type="component" value="Unassembled WGS sequence"/>
</dbReference>
<dbReference type="EMBL" id="JBHULT010000009">
    <property type="protein sequence ID" value="MFD2518277.1"/>
    <property type="molecule type" value="Genomic_DNA"/>
</dbReference>
<dbReference type="Pfam" id="PF16250">
    <property type="entry name" value="DUF4907"/>
    <property type="match status" value="1"/>
</dbReference>
<evidence type="ECO:0000313" key="2">
    <source>
        <dbReference type="EMBL" id="MFD2518277.1"/>
    </source>
</evidence>